<dbReference type="PATRIC" id="fig|1469144.10.peg.65"/>
<keyword evidence="2" id="KW-1185">Reference proteome</keyword>
<gene>
    <name evidence="1" type="ORF">LI90_4389</name>
</gene>
<dbReference type="Proteomes" id="UP000070188">
    <property type="component" value="Unassembled WGS sequence"/>
</dbReference>
<proteinExistence type="predicted"/>
<protein>
    <submittedName>
        <fullName evidence="1">Uncharacterized protein</fullName>
    </submittedName>
</protein>
<dbReference type="EMBL" id="LAXD01000002">
    <property type="protein sequence ID" value="KWW97417.1"/>
    <property type="molecule type" value="Genomic_DNA"/>
</dbReference>
<comment type="caution">
    <text evidence="1">The sequence shown here is derived from an EMBL/GenBank/DDBJ whole genome shotgun (WGS) entry which is preliminary data.</text>
</comment>
<evidence type="ECO:0000313" key="1">
    <source>
        <dbReference type="EMBL" id="KWW97417.1"/>
    </source>
</evidence>
<dbReference type="RefSeq" id="WP_066892507.1">
    <property type="nucleotide sequence ID" value="NZ_LAXD01000002.1"/>
</dbReference>
<organism evidence="1 2">
    <name type="scientific">Carbonactinospora thermoautotrophica</name>
    <dbReference type="NCBI Taxonomy" id="1469144"/>
    <lineage>
        <taxon>Bacteria</taxon>
        <taxon>Bacillati</taxon>
        <taxon>Actinomycetota</taxon>
        <taxon>Actinomycetes</taxon>
        <taxon>Kitasatosporales</taxon>
        <taxon>Carbonactinosporaceae</taxon>
        <taxon>Carbonactinospora</taxon>
    </lineage>
</organism>
<reference evidence="2" key="1">
    <citation type="submission" date="2015-04" db="EMBL/GenBank/DDBJ databases">
        <title>Physiological reanalysis, assessment of diazotrophy, and genome sequences of multiple isolates of Streptomyces thermoautotrophicus.</title>
        <authorList>
            <person name="MacKellar D.C."/>
            <person name="Lieber L."/>
            <person name="Norman J."/>
            <person name="Bolger A."/>
            <person name="Tobin C."/>
            <person name="Murray J.W."/>
            <person name="Chang R."/>
            <person name="Ford T."/>
            <person name="Nguyen P.Q."/>
            <person name="Woodward J."/>
            <person name="Permingeat H."/>
            <person name="Joshi N.S."/>
            <person name="Silver P.A."/>
            <person name="Usadel B."/>
            <person name="Rutherford A.W."/>
            <person name="Friesen M."/>
            <person name="Prell J."/>
        </authorList>
    </citation>
    <scope>NUCLEOTIDE SEQUENCE [LARGE SCALE GENOMIC DNA]</scope>
    <source>
        <strain evidence="2">H1</strain>
    </source>
</reference>
<sequence length="167" mass="18409">MTSDFDPIDHAETRKRHAWAVTPERLNRRIWEATYLGTSDAMRRLATEVNIYRDVLAAIAEGASNPQQLAAMAWDLPAAMTFHRWPLPTVDVARALEIKKGIIGRAQAEIIPDELRQLGVASDYRLSCPVDGCDWAEVVSGTSGVLAAAHRHALTHGEQPAETDGDR</sequence>
<geneLocation type="plasmid" evidence="1">
    <name>unnamed</name>
</geneLocation>
<accession>A0A132MHV7</accession>
<dbReference type="AlphaFoldDB" id="A0A132MHV7"/>
<evidence type="ECO:0000313" key="2">
    <source>
        <dbReference type="Proteomes" id="UP000070188"/>
    </source>
</evidence>
<keyword evidence="1" id="KW-0614">Plasmid</keyword>
<name>A0A132MHV7_9ACTN</name>